<evidence type="ECO:0000256" key="9">
    <source>
        <dbReference type="ARBA" id="ARBA00031306"/>
    </source>
</evidence>
<dbReference type="InterPro" id="IPR003374">
    <property type="entry name" value="ApbE-like_sf"/>
</dbReference>
<evidence type="ECO:0000256" key="5">
    <source>
        <dbReference type="ARBA" id="ARBA00022679"/>
    </source>
</evidence>
<accession>A0ABW0W4F0</accession>
<dbReference type="GO" id="GO:0016740">
    <property type="term" value="F:transferase activity"/>
    <property type="evidence" value="ECO:0007669"/>
    <property type="project" value="UniProtKB-KW"/>
</dbReference>
<dbReference type="EC" id="2.7.1.180" evidence="2 11"/>
<dbReference type="InterPro" id="IPR024932">
    <property type="entry name" value="ApbE"/>
</dbReference>
<keyword evidence="5 11" id="KW-0808">Transferase</keyword>
<evidence type="ECO:0000256" key="11">
    <source>
        <dbReference type="PIRNR" id="PIRNR006268"/>
    </source>
</evidence>
<reference evidence="13" key="1">
    <citation type="journal article" date="2019" name="Int. J. Syst. Evol. Microbiol.">
        <title>The Global Catalogue of Microorganisms (GCM) 10K type strain sequencing project: providing services to taxonomists for standard genome sequencing and annotation.</title>
        <authorList>
            <consortium name="The Broad Institute Genomics Platform"/>
            <consortium name="The Broad Institute Genome Sequencing Center for Infectious Disease"/>
            <person name="Wu L."/>
            <person name="Ma J."/>
        </authorList>
    </citation>
    <scope>NUCLEOTIDE SEQUENCE [LARGE SCALE GENOMIC DNA]</scope>
    <source>
        <strain evidence="13">CGMCC 1.3240</strain>
    </source>
</reference>
<evidence type="ECO:0000256" key="2">
    <source>
        <dbReference type="ARBA" id="ARBA00011955"/>
    </source>
</evidence>
<proteinExistence type="inferred from homology"/>
<dbReference type="RefSeq" id="WP_379190261.1">
    <property type="nucleotide sequence ID" value="NZ_JBHSOW010000080.1"/>
</dbReference>
<keyword evidence="7 11" id="KW-0274">FAD</keyword>
<dbReference type="PANTHER" id="PTHR30040">
    <property type="entry name" value="THIAMINE BIOSYNTHESIS LIPOPROTEIN APBE"/>
    <property type="match status" value="1"/>
</dbReference>
<dbReference type="PIRSF" id="PIRSF006268">
    <property type="entry name" value="ApbE"/>
    <property type="match status" value="1"/>
</dbReference>
<keyword evidence="13" id="KW-1185">Reference proteome</keyword>
<evidence type="ECO:0000256" key="8">
    <source>
        <dbReference type="ARBA" id="ARBA00022842"/>
    </source>
</evidence>
<organism evidence="12 13">
    <name type="scientific">Paenibacillus solisilvae</name>
    <dbReference type="NCBI Taxonomy" id="2486751"/>
    <lineage>
        <taxon>Bacteria</taxon>
        <taxon>Bacillati</taxon>
        <taxon>Bacillota</taxon>
        <taxon>Bacilli</taxon>
        <taxon>Bacillales</taxon>
        <taxon>Paenibacillaceae</taxon>
        <taxon>Paenibacillus</taxon>
    </lineage>
</organism>
<dbReference type="Proteomes" id="UP001596047">
    <property type="component" value="Unassembled WGS sequence"/>
</dbReference>
<evidence type="ECO:0000256" key="6">
    <source>
        <dbReference type="ARBA" id="ARBA00022723"/>
    </source>
</evidence>
<sequence length="308" mass="34110">MPWTKLEILDGSAQVMKKAKLFMDTVVEIQVVTERPELETETKIDRAFEAFRKVESACSRFQPDSEIMMACRQIGTPVPLSPHVFHPLRFAMEIAERTDGVFDPTVGKTMEELGFNRHYLTRALMASPSEGSVTYRDIVLNEQEKTLLLKKPMVIDLGAVAKGFAIDLAAIELMEFERFAVNAGGDLYAGGSDSRSNVWKIGIRHPELNKQIIQTVEVANEAVCTSGSYERKSEVKEGVHHIVDPRTKRSPREWISCSVIAPYAMLADGFSTAAFAMASAEGRDLVEDAGLKGLWIAPDLTMTRVGGI</sequence>
<evidence type="ECO:0000256" key="1">
    <source>
        <dbReference type="ARBA" id="ARBA00001946"/>
    </source>
</evidence>
<keyword evidence="6 11" id="KW-0479">Metal-binding</keyword>
<comment type="caution">
    <text evidence="12">The sequence shown here is derived from an EMBL/GenBank/DDBJ whole genome shotgun (WGS) entry which is preliminary data.</text>
</comment>
<evidence type="ECO:0000313" key="13">
    <source>
        <dbReference type="Proteomes" id="UP001596047"/>
    </source>
</evidence>
<comment type="catalytic activity">
    <reaction evidence="10 11">
        <text>L-threonyl-[protein] + FAD = FMN-L-threonyl-[protein] + AMP + H(+)</text>
        <dbReference type="Rhea" id="RHEA:36847"/>
        <dbReference type="Rhea" id="RHEA-COMP:11060"/>
        <dbReference type="Rhea" id="RHEA-COMP:11061"/>
        <dbReference type="ChEBI" id="CHEBI:15378"/>
        <dbReference type="ChEBI" id="CHEBI:30013"/>
        <dbReference type="ChEBI" id="CHEBI:57692"/>
        <dbReference type="ChEBI" id="CHEBI:74257"/>
        <dbReference type="ChEBI" id="CHEBI:456215"/>
        <dbReference type="EC" id="2.7.1.180"/>
    </reaction>
</comment>
<comment type="cofactor">
    <cofactor evidence="1">
        <name>Mg(2+)</name>
        <dbReference type="ChEBI" id="CHEBI:18420"/>
    </cofactor>
</comment>
<dbReference type="Gene3D" id="3.10.520.10">
    <property type="entry name" value="ApbE-like domains"/>
    <property type="match status" value="1"/>
</dbReference>
<evidence type="ECO:0000256" key="10">
    <source>
        <dbReference type="ARBA" id="ARBA00048540"/>
    </source>
</evidence>
<dbReference type="PANTHER" id="PTHR30040:SF2">
    <property type="entry name" value="FAD:PROTEIN FMN TRANSFERASE"/>
    <property type="match status" value="1"/>
</dbReference>
<evidence type="ECO:0000256" key="7">
    <source>
        <dbReference type="ARBA" id="ARBA00022827"/>
    </source>
</evidence>
<evidence type="ECO:0000256" key="4">
    <source>
        <dbReference type="ARBA" id="ARBA00022630"/>
    </source>
</evidence>
<gene>
    <name evidence="12" type="ORF">ACFPYJ_21410</name>
</gene>
<dbReference type="EMBL" id="JBHSOW010000080">
    <property type="protein sequence ID" value="MFC5651626.1"/>
    <property type="molecule type" value="Genomic_DNA"/>
</dbReference>
<evidence type="ECO:0000256" key="3">
    <source>
        <dbReference type="ARBA" id="ARBA00016337"/>
    </source>
</evidence>
<comment type="similarity">
    <text evidence="11">Belongs to the ApbE family.</text>
</comment>
<dbReference type="Pfam" id="PF02424">
    <property type="entry name" value="ApbE"/>
    <property type="match status" value="1"/>
</dbReference>
<dbReference type="SUPFAM" id="SSF143631">
    <property type="entry name" value="ApbE-like"/>
    <property type="match status" value="1"/>
</dbReference>
<keyword evidence="8 11" id="KW-0460">Magnesium</keyword>
<protein>
    <recommendedName>
        <fullName evidence="3 11">FAD:protein FMN transferase</fullName>
        <ecNumber evidence="2 11">2.7.1.180</ecNumber>
    </recommendedName>
    <alternativeName>
        <fullName evidence="9 11">Flavin transferase</fullName>
    </alternativeName>
</protein>
<keyword evidence="4 11" id="KW-0285">Flavoprotein</keyword>
<evidence type="ECO:0000313" key="12">
    <source>
        <dbReference type="EMBL" id="MFC5651626.1"/>
    </source>
</evidence>
<name>A0ABW0W4F0_9BACL</name>